<feature type="region of interest" description="Disordered" evidence="7">
    <location>
        <begin position="153"/>
        <end position="177"/>
    </location>
</feature>
<keyword evidence="3" id="KW-0547">Nucleotide-binding</keyword>
<feature type="domain" description="Aminoacyl-transfer RNA synthetases class-II family profile" evidence="8">
    <location>
        <begin position="321"/>
        <end position="721"/>
    </location>
</feature>
<dbReference type="InterPro" id="IPR006195">
    <property type="entry name" value="aa-tRNA-synth_II"/>
</dbReference>
<dbReference type="Gene3D" id="3.30.1360.30">
    <property type="entry name" value="GAD-like domain"/>
    <property type="match status" value="1"/>
</dbReference>
<keyword evidence="6" id="KW-0030">Aminoacyl-tRNA synthetase</keyword>
<dbReference type="GO" id="GO:0005524">
    <property type="term" value="F:ATP binding"/>
    <property type="evidence" value="ECO:0007669"/>
    <property type="project" value="UniProtKB-KW"/>
</dbReference>
<gene>
    <name evidence="9" type="ORF">LSTR_LSTR006817</name>
</gene>
<accession>A0A482XEV6</accession>
<evidence type="ECO:0000256" key="7">
    <source>
        <dbReference type="SAM" id="MobiDB-lite"/>
    </source>
</evidence>
<dbReference type="Pfam" id="PF00152">
    <property type="entry name" value="tRNA-synt_2"/>
    <property type="match status" value="1"/>
</dbReference>
<evidence type="ECO:0000256" key="2">
    <source>
        <dbReference type="ARBA" id="ARBA00022598"/>
    </source>
</evidence>
<evidence type="ECO:0000256" key="3">
    <source>
        <dbReference type="ARBA" id="ARBA00022741"/>
    </source>
</evidence>
<dbReference type="Proteomes" id="UP000291343">
    <property type="component" value="Unassembled WGS sequence"/>
</dbReference>
<dbReference type="GO" id="GO:0006422">
    <property type="term" value="P:aspartyl-tRNA aminoacylation"/>
    <property type="evidence" value="ECO:0007669"/>
    <property type="project" value="TreeGrafter"/>
</dbReference>
<dbReference type="Gene3D" id="2.40.50.140">
    <property type="entry name" value="Nucleic acid-binding proteins"/>
    <property type="match status" value="2"/>
</dbReference>
<dbReference type="SUPFAM" id="SSF55681">
    <property type="entry name" value="Class II aaRS and biotin synthetases"/>
    <property type="match status" value="1"/>
</dbReference>
<dbReference type="AlphaFoldDB" id="A0A482XEV6"/>
<dbReference type="PRINTS" id="PR01042">
    <property type="entry name" value="TRNASYNTHASP"/>
</dbReference>
<evidence type="ECO:0000256" key="6">
    <source>
        <dbReference type="ARBA" id="ARBA00023146"/>
    </source>
</evidence>
<evidence type="ECO:0000256" key="1">
    <source>
        <dbReference type="ARBA" id="ARBA00006303"/>
    </source>
</evidence>
<proteinExistence type="inferred from homology"/>
<organism evidence="9 10">
    <name type="scientific">Laodelphax striatellus</name>
    <name type="common">Small brown planthopper</name>
    <name type="synonym">Delphax striatella</name>
    <dbReference type="NCBI Taxonomy" id="195883"/>
    <lineage>
        <taxon>Eukaryota</taxon>
        <taxon>Metazoa</taxon>
        <taxon>Ecdysozoa</taxon>
        <taxon>Arthropoda</taxon>
        <taxon>Hexapoda</taxon>
        <taxon>Insecta</taxon>
        <taxon>Pterygota</taxon>
        <taxon>Neoptera</taxon>
        <taxon>Paraneoptera</taxon>
        <taxon>Hemiptera</taxon>
        <taxon>Auchenorrhyncha</taxon>
        <taxon>Fulgoroidea</taxon>
        <taxon>Delphacidae</taxon>
        <taxon>Criomorphinae</taxon>
        <taxon>Laodelphax</taxon>
    </lineage>
</organism>
<dbReference type="InterPro" id="IPR047089">
    <property type="entry name" value="Asp-tRNA-ligase_1_N"/>
</dbReference>
<dbReference type="NCBIfam" id="TIGR00459">
    <property type="entry name" value="aspS_bact"/>
    <property type="match status" value="1"/>
</dbReference>
<dbReference type="NCBIfam" id="NF001750">
    <property type="entry name" value="PRK00476.1"/>
    <property type="match status" value="1"/>
</dbReference>
<dbReference type="HAMAP" id="MF_00044">
    <property type="entry name" value="Asp_tRNA_synth_type1"/>
    <property type="match status" value="1"/>
</dbReference>
<dbReference type="Gene3D" id="3.30.930.10">
    <property type="entry name" value="Bira Bifunctional Protein, Domain 2"/>
    <property type="match status" value="1"/>
</dbReference>
<comment type="similarity">
    <text evidence="1">Belongs to the class-II aminoacyl-tRNA synthetase family. Type 1 subfamily.</text>
</comment>
<dbReference type="InterPro" id="IPR002312">
    <property type="entry name" value="Asp/Asn-tRNA-synth_IIb"/>
</dbReference>
<dbReference type="PANTHER" id="PTHR22594:SF5">
    <property type="entry name" value="ASPARTATE--TRNA LIGASE, MITOCHONDRIAL"/>
    <property type="match status" value="1"/>
</dbReference>
<dbReference type="CDD" id="cd04317">
    <property type="entry name" value="EcAspRS_like_N"/>
    <property type="match status" value="1"/>
</dbReference>
<dbReference type="InterPro" id="IPR045864">
    <property type="entry name" value="aa-tRNA-synth_II/BPL/LPL"/>
</dbReference>
<dbReference type="FunCoup" id="A0A482XEV6">
    <property type="interactions" value="1735"/>
</dbReference>
<reference evidence="9 10" key="1">
    <citation type="journal article" date="2017" name="Gigascience">
        <title>Genome sequence of the small brown planthopper, Laodelphax striatellus.</title>
        <authorList>
            <person name="Zhu J."/>
            <person name="Jiang F."/>
            <person name="Wang X."/>
            <person name="Yang P."/>
            <person name="Bao Y."/>
            <person name="Zhao W."/>
            <person name="Wang W."/>
            <person name="Lu H."/>
            <person name="Wang Q."/>
            <person name="Cui N."/>
            <person name="Li J."/>
            <person name="Chen X."/>
            <person name="Luo L."/>
            <person name="Yu J."/>
            <person name="Kang L."/>
            <person name="Cui F."/>
        </authorList>
    </citation>
    <scope>NUCLEOTIDE SEQUENCE [LARGE SCALE GENOMIC DNA]</scope>
    <source>
        <strain evidence="9">Lst14</strain>
    </source>
</reference>
<evidence type="ECO:0000256" key="5">
    <source>
        <dbReference type="ARBA" id="ARBA00022917"/>
    </source>
</evidence>
<keyword evidence="2" id="KW-0436">Ligase</keyword>
<dbReference type="PROSITE" id="PS50862">
    <property type="entry name" value="AA_TRNA_LIGASE_II"/>
    <property type="match status" value="1"/>
</dbReference>
<dbReference type="GO" id="GO:0004815">
    <property type="term" value="F:aspartate-tRNA ligase activity"/>
    <property type="evidence" value="ECO:0007669"/>
    <property type="project" value="TreeGrafter"/>
</dbReference>
<evidence type="ECO:0000313" key="9">
    <source>
        <dbReference type="EMBL" id="RZF44267.1"/>
    </source>
</evidence>
<comment type="caution">
    <text evidence="9">The sequence shown here is derived from an EMBL/GenBank/DDBJ whole genome shotgun (WGS) entry which is preliminary data.</text>
</comment>
<evidence type="ECO:0000313" key="10">
    <source>
        <dbReference type="Proteomes" id="UP000291343"/>
    </source>
</evidence>
<protein>
    <recommendedName>
        <fullName evidence="8">Aminoacyl-transfer RNA synthetases class-II family profile domain-containing protein</fullName>
    </recommendedName>
</protein>
<dbReference type="InParanoid" id="A0A482XEV6"/>
<evidence type="ECO:0000256" key="4">
    <source>
        <dbReference type="ARBA" id="ARBA00022840"/>
    </source>
</evidence>
<dbReference type="SUPFAM" id="SSF55261">
    <property type="entry name" value="GAD domain-like"/>
    <property type="match status" value="1"/>
</dbReference>
<dbReference type="GO" id="GO:0005739">
    <property type="term" value="C:mitochondrion"/>
    <property type="evidence" value="ECO:0007669"/>
    <property type="project" value="TreeGrafter"/>
</dbReference>
<dbReference type="EMBL" id="QKKF02011155">
    <property type="protein sequence ID" value="RZF44267.1"/>
    <property type="molecule type" value="Genomic_DNA"/>
</dbReference>
<keyword evidence="4" id="KW-0067">ATP-binding</keyword>
<dbReference type="InterPro" id="IPR004364">
    <property type="entry name" value="Aa-tRNA-synt_II"/>
</dbReference>
<dbReference type="InterPro" id="IPR004524">
    <property type="entry name" value="Asp-tRNA-ligase_1"/>
</dbReference>
<dbReference type="PANTHER" id="PTHR22594">
    <property type="entry name" value="ASPARTYL/LYSYL-TRNA SYNTHETASE"/>
    <property type="match status" value="1"/>
</dbReference>
<keyword evidence="10" id="KW-1185">Reference proteome</keyword>
<dbReference type="SMR" id="A0A482XEV6"/>
<dbReference type="SUPFAM" id="SSF50249">
    <property type="entry name" value="Nucleic acid-binding proteins"/>
    <property type="match status" value="2"/>
</dbReference>
<name>A0A482XEV6_LAOST</name>
<dbReference type="CDD" id="cd04100">
    <property type="entry name" value="Asp_Lys_Asn_RS_N"/>
    <property type="match status" value="1"/>
</dbReference>
<dbReference type="STRING" id="195883.A0A482XEV6"/>
<dbReference type="InterPro" id="IPR004115">
    <property type="entry name" value="GAD-like_sf"/>
</dbReference>
<keyword evidence="5" id="KW-0648">Protein biosynthesis</keyword>
<dbReference type="InterPro" id="IPR012340">
    <property type="entry name" value="NA-bd_OB-fold"/>
</dbReference>
<dbReference type="OrthoDB" id="439710at2759"/>
<evidence type="ECO:0000259" key="8">
    <source>
        <dbReference type="PROSITE" id="PS50862"/>
    </source>
</evidence>
<sequence>MNTSLSIMLKNAPRLLNITSSSKYFLRRGIITETLPSASSASAKSSERTHTCNELSSALVGQQVALCGWMQRKATPQFLAFHDGYGRTQLVIPENNAGLLKKLESIQDSSVVMVKGLVCNSQAHQVGLNNGSAGLEIAVSDVSIIDDDALHHKYSDDNNTDEESPTTQNPHAPISFPGVNVYTERTHTCGELRGSDAGTEVVLCGWLQFLRMNKFVTIRDSYGVTQILIPEELADEAQLLVKAPLESIIRVKGVVATRPPAEVSPKMSTGEIEVILKEVDILNEAKCKLPLQVREFQKANEYLRLKHRYLDLRSPSMQKSLRMRSKLLMRMREFLVAEREFVEVETPTLFGRTPGGAREFVVPTHNAGEFFSLVQSPQQLKQMLMAGAVDRYFQVARCYRDESTRPDRQPEFTQLDVELSFTDRESVLALAEDVLQFAWPESFAPLVTPFPRITYRQAIDLYGSDKPDTSFENFIQDFTDLNDGGQSESRSKSRALVINNGAKNYTTSIRNKYDAFARTTYPDVRFLAIKVTPEWQATLKKALPSCSNLDALQARLNFSVGDLLFVSIGDIDRASMLLGKLRLEFAEPNLQRSFDFLWVVDFPMFEAGENGKLCSVHHPFTQPHPQDLHLLETDPLKVRSLSYDLVLNGCEIGGGSIRVHNCALQKYILKNLLGEGTERLQHLLDALESGCPPHGGLALGIDRLMSILTGSESIRDVIAFPKGFDYKDHLSGAPCDISAEDRKYYHLPQVTDHRNVAEH</sequence>